<dbReference type="InterPro" id="IPR038726">
    <property type="entry name" value="PDDEXK_AddAB-type"/>
</dbReference>
<dbReference type="InterPro" id="IPR006555">
    <property type="entry name" value="ATP-dep_Helicase_C"/>
</dbReference>
<keyword evidence="4" id="KW-0227">DNA damage</keyword>
<dbReference type="InterPro" id="IPR011604">
    <property type="entry name" value="PDDEXK-like_dom_sf"/>
</dbReference>
<evidence type="ECO:0000256" key="11">
    <source>
        <dbReference type="ARBA" id="ARBA00023204"/>
    </source>
</evidence>
<dbReference type="PANTHER" id="PTHR11472:SF34">
    <property type="entry name" value="REGULATOR OF TELOMERE ELONGATION HELICASE 1"/>
    <property type="match status" value="1"/>
</dbReference>
<evidence type="ECO:0000256" key="6">
    <source>
        <dbReference type="ARBA" id="ARBA00022806"/>
    </source>
</evidence>
<keyword evidence="12" id="KW-0413">Isomerase</keyword>
<keyword evidence="3" id="KW-0547">Nucleotide-binding</keyword>
<evidence type="ECO:0000256" key="10">
    <source>
        <dbReference type="ARBA" id="ARBA00023125"/>
    </source>
</evidence>
<dbReference type="AlphaFoldDB" id="A0A1J5S7J3"/>
<dbReference type="EMBL" id="MLJW01000060">
    <property type="protein sequence ID" value="OIR04082.1"/>
    <property type="molecule type" value="Genomic_DNA"/>
</dbReference>
<keyword evidence="8" id="KW-0408">Iron</keyword>
<accession>A0A1J5S7J3</accession>
<feature type="domain" description="Helicase ATP-binding" evidence="13">
    <location>
        <begin position="187"/>
        <end position="442"/>
    </location>
</feature>
<keyword evidence="9" id="KW-0411">Iron-sulfur</keyword>
<sequence length="840" mass="92096">MHFDLDKRSLHLSAGEFSEFTLGPRERGEGSSGLWRAQLGTHWHRELRARAAQEDPGAEFEVQVSGAIFHRGWTFNLNGRIDQRRHAEGRATVREIKTVLRTLPADESELRAEFPAYFLQLACYVALLRIASPETPLNGELLFVEADSGLSQRVALQMSDDAAFRAQLERIATFLAQRASARERLRGLRIRPAFSTYRQGQDAALGDLDRALSTRPAPVLFEAPTGFGKTGILLEAALRRLREGTLERLVYLTSKSTGQLQVVSTLRTMTAPSTDEPDAAAPPPSIWVVRPKSEHCINDRFVCQRDACTYLRDGVRRWEKSGAVRLILDPSLPRDLGAIRAVGAEGRVCPYEITRAALPCADIWIGDFNYVFSPAVRPLFFEQPGFDPARTLLVVDEAHNLPSRAADAYSYRFDGRAQEALAGALQFQRTAQALARSLGQWAHFVRHLPHSHGLRLADEEDARHFASEAARLIPITPIDYEQLGTDLADELGRLAAFADSLTTESRLPRLWWSPSEGQLAVTCLDAAAAIGSTLREFGAVILASATVGSPAEFGTALGLDTFEQHAEPIAAQSAPPPAVGDRLGSLTKRATRKLYGRITSGAELLRVEEAREASTATLVRAPAPWREGAYQVAVDLRVDTSFQHRERHLETTARSLVDWQAAAPRSGALAVFFPSYAYADSILGVLKSAGAGINVALQPRQSELSAQAAWIEQALTEADALFLVLGSSFAEGIDVLGGRVTRAVVVGPALPEVNPVQHAKMAELASLGRDTAFRRVYQAPGMQKVNQALGRLVRAPGQHAKILLHCRRFAEPDYAALLAPEYRSTVTLPDQDAFTRWLRA</sequence>
<dbReference type="SMART" id="SM00491">
    <property type="entry name" value="HELICc2"/>
    <property type="match status" value="1"/>
</dbReference>
<keyword evidence="11" id="KW-0234">DNA repair</keyword>
<protein>
    <submittedName>
        <fullName evidence="14">ATP-dependent DNA helicase DinG</fullName>
    </submittedName>
</protein>
<evidence type="ECO:0000313" key="14">
    <source>
        <dbReference type="EMBL" id="OIR04082.1"/>
    </source>
</evidence>
<dbReference type="InterPro" id="IPR027417">
    <property type="entry name" value="P-loop_NTPase"/>
</dbReference>
<dbReference type="GO" id="GO:0051539">
    <property type="term" value="F:4 iron, 4 sulfur cluster binding"/>
    <property type="evidence" value="ECO:0007669"/>
    <property type="project" value="UniProtKB-KW"/>
</dbReference>
<dbReference type="GO" id="GO:0003677">
    <property type="term" value="F:DNA binding"/>
    <property type="evidence" value="ECO:0007669"/>
    <property type="project" value="UniProtKB-KW"/>
</dbReference>
<evidence type="ECO:0000256" key="7">
    <source>
        <dbReference type="ARBA" id="ARBA00022840"/>
    </source>
</evidence>
<dbReference type="GO" id="GO:0006281">
    <property type="term" value="P:DNA repair"/>
    <property type="evidence" value="ECO:0007669"/>
    <property type="project" value="UniProtKB-KW"/>
</dbReference>
<dbReference type="GO" id="GO:0005524">
    <property type="term" value="F:ATP binding"/>
    <property type="evidence" value="ECO:0007669"/>
    <property type="project" value="UniProtKB-KW"/>
</dbReference>
<dbReference type="GO" id="GO:0046872">
    <property type="term" value="F:metal ion binding"/>
    <property type="evidence" value="ECO:0007669"/>
    <property type="project" value="UniProtKB-KW"/>
</dbReference>
<keyword evidence="1" id="KW-0004">4Fe-4S</keyword>
<dbReference type="InterPro" id="IPR010614">
    <property type="entry name" value="RAD3-like_helicase_DEAD"/>
</dbReference>
<reference evidence="14" key="1">
    <citation type="submission" date="2016-10" db="EMBL/GenBank/DDBJ databases">
        <title>Sequence of Gallionella enrichment culture.</title>
        <authorList>
            <person name="Poehlein A."/>
            <person name="Muehling M."/>
            <person name="Daniel R."/>
        </authorList>
    </citation>
    <scope>NUCLEOTIDE SEQUENCE</scope>
</reference>
<dbReference type="PANTHER" id="PTHR11472">
    <property type="entry name" value="DNA REPAIR DEAD HELICASE RAD3/XP-D SUBFAMILY MEMBER"/>
    <property type="match status" value="1"/>
</dbReference>
<dbReference type="SUPFAM" id="SSF52540">
    <property type="entry name" value="P-loop containing nucleoside triphosphate hydrolases"/>
    <property type="match status" value="1"/>
</dbReference>
<dbReference type="Gene3D" id="1.10.275.40">
    <property type="match status" value="1"/>
</dbReference>
<evidence type="ECO:0000256" key="1">
    <source>
        <dbReference type="ARBA" id="ARBA00022485"/>
    </source>
</evidence>
<dbReference type="Gene3D" id="3.90.320.10">
    <property type="match status" value="1"/>
</dbReference>
<evidence type="ECO:0000256" key="3">
    <source>
        <dbReference type="ARBA" id="ARBA00022741"/>
    </source>
</evidence>
<evidence type="ECO:0000256" key="8">
    <source>
        <dbReference type="ARBA" id="ARBA00023004"/>
    </source>
</evidence>
<keyword evidence="5" id="KW-0378">Hydrolase</keyword>
<keyword evidence="6 14" id="KW-0347">Helicase</keyword>
<dbReference type="GO" id="GO:0003678">
    <property type="term" value="F:DNA helicase activity"/>
    <property type="evidence" value="ECO:0007669"/>
    <property type="project" value="InterPro"/>
</dbReference>
<gene>
    <name evidence="14" type="ORF">GALL_138130</name>
</gene>
<name>A0A1J5S7J3_9ZZZZ</name>
<keyword evidence="2" id="KW-0479">Metal-binding</keyword>
<dbReference type="Gene3D" id="3.40.50.300">
    <property type="entry name" value="P-loop containing nucleotide triphosphate hydrolases"/>
    <property type="match status" value="2"/>
</dbReference>
<comment type="caution">
    <text evidence="14">The sequence shown here is derived from an EMBL/GenBank/DDBJ whole genome shotgun (WGS) entry which is preliminary data.</text>
</comment>
<dbReference type="Gene3D" id="1.10.30.20">
    <property type="entry name" value="Bacterial XPD DNA helicase, FeS cluster domain"/>
    <property type="match status" value="1"/>
</dbReference>
<evidence type="ECO:0000256" key="12">
    <source>
        <dbReference type="ARBA" id="ARBA00023235"/>
    </source>
</evidence>
<dbReference type="InterPro" id="IPR042493">
    <property type="entry name" value="XPD_DNA_FeS"/>
</dbReference>
<keyword evidence="7" id="KW-0067">ATP-binding</keyword>
<dbReference type="Pfam" id="PF06733">
    <property type="entry name" value="DEAD_2"/>
    <property type="match status" value="1"/>
</dbReference>
<dbReference type="InterPro" id="IPR014013">
    <property type="entry name" value="Helic_SF1/SF2_ATP-bd_DinG/Rad3"/>
</dbReference>
<organism evidence="14">
    <name type="scientific">mine drainage metagenome</name>
    <dbReference type="NCBI Taxonomy" id="410659"/>
    <lineage>
        <taxon>unclassified sequences</taxon>
        <taxon>metagenomes</taxon>
        <taxon>ecological metagenomes</taxon>
    </lineage>
</organism>
<dbReference type="InterPro" id="IPR045028">
    <property type="entry name" value="DinG/Rad3-like"/>
</dbReference>
<evidence type="ECO:0000256" key="2">
    <source>
        <dbReference type="ARBA" id="ARBA00022723"/>
    </source>
</evidence>
<keyword evidence="10" id="KW-0238">DNA-binding</keyword>
<dbReference type="PROSITE" id="PS51193">
    <property type="entry name" value="HELICASE_ATP_BIND_2"/>
    <property type="match status" value="1"/>
</dbReference>
<dbReference type="Pfam" id="PF13307">
    <property type="entry name" value="Helicase_C_2"/>
    <property type="match status" value="1"/>
</dbReference>
<evidence type="ECO:0000256" key="5">
    <source>
        <dbReference type="ARBA" id="ARBA00022801"/>
    </source>
</evidence>
<dbReference type="GO" id="GO:0016818">
    <property type="term" value="F:hydrolase activity, acting on acid anhydrides, in phosphorus-containing anhydrides"/>
    <property type="evidence" value="ECO:0007669"/>
    <property type="project" value="InterPro"/>
</dbReference>
<evidence type="ECO:0000256" key="4">
    <source>
        <dbReference type="ARBA" id="ARBA00022763"/>
    </source>
</evidence>
<dbReference type="Pfam" id="PF12705">
    <property type="entry name" value="PDDEXK_1"/>
    <property type="match status" value="1"/>
</dbReference>
<dbReference type="InterPro" id="IPR006554">
    <property type="entry name" value="Helicase-like_DEXD_c2"/>
</dbReference>
<dbReference type="SMART" id="SM00488">
    <property type="entry name" value="DEXDc2"/>
    <property type="match status" value="1"/>
</dbReference>
<evidence type="ECO:0000259" key="13">
    <source>
        <dbReference type="PROSITE" id="PS51193"/>
    </source>
</evidence>
<evidence type="ECO:0000256" key="9">
    <source>
        <dbReference type="ARBA" id="ARBA00023014"/>
    </source>
</evidence>
<proteinExistence type="predicted"/>